<gene>
    <name evidence="1" type="ORF">CCMP2556_LOCUS10301</name>
    <name evidence="2" type="ORF">CCMP2556_LOCUS10316</name>
</gene>
<name>A0ABP0J9T9_9DINO</name>
<proteinExistence type="predicted"/>
<protein>
    <submittedName>
        <fullName evidence="1">Uncharacterized protein</fullName>
    </submittedName>
</protein>
<evidence type="ECO:0000313" key="2">
    <source>
        <dbReference type="EMBL" id="CAK9011032.1"/>
    </source>
</evidence>
<accession>A0ABP0J9T9</accession>
<organism evidence="1 3">
    <name type="scientific">Durusdinium trenchii</name>
    <dbReference type="NCBI Taxonomy" id="1381693"/>
    <lineage>
        <taxon>Eukaryota</taxon>
        <taxon>Sar</taxon>
        <taxon>Alveolata</taxon>
        <taxon>Dinophyceae</taxon>
        <taxon>Suessiales</taxon>
        <taxon>Symbiodiniaceae</taxon>
        <taxon>Durusdinium</taxon>
    </lineage>
</organism>
<dbReference type="EMBL" id="CAXAMN010004792">
    <property type="protein sequence ID" value="CAK9011032.1"/>
    <property type="molecule type" value="Genomic_DNA"/>
</dbReference>
<keyword evidence="3" id="KW-1185">Reference proteome</keyword>
<sequence length="445" mass="49126">MATWDVQDLIKEVSDMELIFGKNKTSDLIPRMKDALMAKVESLHLVTPSNYVLLMETMEKTTLPSDIKKELEYSFEKKTAAGAQGPHRLQSTPQSMTMPFNYLSKSEWDRLDGDCTTVEAAHMLIKRMKMCGLKSLKEDTKKQVTASLVVLQMRSTKTKTLPPSAEMYKLSQFVHDSFSACEVMSLHGGLSKYPPSPYDLGEDFLKACYKEDDLPLRSPPQDFANSVATMSKQVKVRQSAKDLKPLLQSGASSAGDDVTSPGDELHKTLALDKAKETSQLAKLCSTQTLSGDSEALCSPKALPLPLEDGEALEKPATELAPANDQSLGEKENDALSAKHKSLEEYEEEAMQMLCKRKAQEMDKVVKGKCLKKPACSKPKAAPKKKGGQKPSPDWMKGIYGCLRCRGNVNGCSTCWNEGFQGLRFSSRAKWAAFMKQKSAKGKKGK</sequence>
<dbReference type="Proteomes" id="UP001642484">
    <property type="component" value="Unassembled WGS sequence"/>
</dbReference>
<evidence type="ECO:0000313" key="1">
    <source>
        <dbReference type="EMBL" id="CAK9010998.1"/>
    </source>
</evidence>
<reference evidence="1 3" key="1">
    <citation type="submission" date="2024-02" db="EMBL/GenBank/DDBJ databases">
        <authorList>
            <person name="Chen Y."/>
            <person name="Shah S."/>
            <person name="Dougan E. K."/>
            <person name="Thang M."/>
            <person name="Chan C."/>
        </authorList>
    </citation>
    <scope>NUCLEOTIDE SEQUENCE [LARGE SCALE GENOMIC DNA]</scope>
</reference>
<comment type="caution">
    <text evidence="1">The sequence shown here is derived from an EMBL/GenBank/DDBJ whole genome shotgun (WGS) entry which is preliminary data.</text>
</comment>
<evidence type="ECO:0000313" key="3">
    <source>
        <dbReference type="Proteomes" id="UP001642484"/>
    </source>
</evidence>
<dbReference type="EMBL" id="CAXAMN010004781">
    <property type="protein sequence ID" value="CAK9010998.1"/>
    <property type="molecule type" value="Genomic_DNA"/>
</dbReference>